<sequence>MDIMDESASAVFVLQADFDVVYSSWTEALDQLRARLVRACMGFTEQLQRISVDLEWGVARVGEQGVAVEIHRQHLLVARERLSALEAELTGVRLVLACVCALLLQLCRGVWELHFGAVPKQGLPALWSVRATAAAKSLRWRSDFTRPPSSAAAAVVSSGRTVPSSVRMARPGRFALKTWRKRRRLVARLARLRILVGEANSELEDLEHAAFFNLYSWLDTPVDAVEESEYYRRKHVEKKELARLDASPKDKKAAVRDSGLSGLAASPEKAASEKARQFEGLLDSFKQTDLEPGAATELLALLEQQTVFGPDQVQCLAEALADTAPESPRDKPTCKSKKDRRPLQDYSYVFRYCTPDLWTALQDPGLRDFKKLDLLAAHCAKLGLRCPSEFTAQVVTWYFLLYGSDHVPLHDAVAVHQQYLSVKSALQRHGRAAQIAMSMLPHLKALPPNPSDLDPAWYSHCFNKAAPAIAPFEDTDLRMNALGAPARGSNSWLRMQQRSASWAPLQ</sequence>
<dbReference type="AlphaFoldDB" id="A0A812SJF0"/>
<name>A0A812SJF0_SYMPI</name>
<reference evidence="2" key="1">
    <citation type="submission" date="2021-02" db="EMBL/GenBank/DDBJ databases">
        <authorList>
            <person name="Dougan E. K."/>
            <person name="Rhodes N."/>
            <person name="Thang M."/>
            <person name="Chan C."/>
        </authorList>
    </citation>
    <scope>NUCLEOTIDE SEQUENCE</scope>
</reference>
<feature type="region of interest" description="Disordered" evidence="1">
    <location>
        <begin position="247"/>
        <end position="266"/>
    </location>
</feature>
<evidence type="ECO:0000256" key="1">
    <source>
        <dbReference type="SAM" id="MobiDB-lite"/>
    </source>
</evidence>
<evidence type="ECO:0000313" key="3">
    <source>
        <dbReference type="Proteomes" id="UP000649617"/>
    </source>
</evidence>
<evidence type="ECO:0000313" key="2">
    <source>
        <dbReference type="EMBL" id="CAE7476749.1"/>
    </source>
</evidence>
<dbReference type="OrthoDB" id="10587702at2759"/>
<comment type="caution">
    <text evidence="2">The sequence shown here is derived from an EMBL/GenBank/DDBJ whole genome shotgun (WGS) entry which is preliminary data.</text>
</comment>
<dbReference type="EMBL" id="CAJNIZ010024388">
    <property type="protein sequence ID" value="CAE7476749.1"/>
    <property type="molecule type" value="Genomic_DNA"/>
</dbReference>
<feature type="non-terminal residue" evidence="2">
    <location>
        <position position="506"/>
    </location>
</feature>
<protein>
    <submittedName>
        <fullName evidence="2">Uncharacterized protein</fullName>
    </submittedName>
</protein>
<keyword evidence="3" id="KW-1185">Reference proteome</keyword>
<organism evidence="2 3">
    <name type="scientific">Symbiodinium pilosum</name>
    <name type="common">Dinoflagellate</name>
    <dbReference type="NCBI Taxonomy" id="2952"/>
    <lineage>
        <taxon>Eukaryota</taxon>
        <taxon>Sar</taxon>
        <taxon>Alveolata</taxon>
        <taxon>Dinophyceae</taxon>
        <taxon>Suessiales</taxon>
        <taxon>Symbiodiniaceae</taxon>
        <taxon>Symbiodinium</taxon>
    </lineage>
</organism>
<proteinExistence type="predicted"/>
<gene>
    <name evidence="2" type="ORF">SPIL2461_LOCUS12134</name>
</gene>
<accession>A0A812SJF0</accession>
<dbReference type="Proteomes" id="UP000649617">
    <property type="component" value="Unassembled WGS sequence"/>
</dbReference>